<evidence type="ECO:0000259" key="4">
    <source>
        <dbReference type="Pfam" id="PF20434"/>
    </source>
</evidence>
<reference evidence="6" key="1">
    <citation type="submission" date="2016-03" db="EMBL/GenBank/DDBJ databases">
        <authorList>
            <person name="Devillers H."/>
        </authorList>
    </citation>
    <scope>NUCLEOTIDE SEQUENCE [LARGE SCALE GENOMIC DNA]</scope>
</reference>
<feature type="active site" description="Nucleophile" evidence="3">
    <location>
        <position position="126"/>
    </location>
</feature>
<accession>A0A1G4JVL2</accession>
<dbReference type="InterPro" id="IPR050300">
    <property type="entry name" value="GDXG_lipolytic_enzyme"/>
</dbReference>
<comment type="catalytic activity">
    <reaction evidence="3">
        <text>N-formyl-L-kynurenine + H2O = L-kynurenine + formate + H(+)</text>
        <dbReference type="Rhea" id="RHEA:13009"/>
        <dbReference type="ChEBI" id="CHEBI:15377"/>
        <dbReference type="ChEBI" id="CHEBI:15378"/>
        <dbReference type="ChEBI" id="CHEBI:15740"/>
        <dbReference type="ChEBI" id="CHEBI:57959"/>
        <dbReference type="ChEBI" id="CHEBI:58629"/>
        <dbReference type="EC" id="3.5.1.9"/>
    </reaction>
</comment>
<dbReference type="ESTHER" id="9sach-a0a1g4jvl2">
    <property type="family name" value="Kynurenine-formamidase"/>
</dbReference>
<dbReference type="HAMAP" id="MF_03014">
    <property type="entry name" value="KFase"/>
    <property type="match status" value="1"/>
</dbReference>
<dbReference type="EC" id="3.5.1.9" evidence="3"/>
<name>A0A1G4JVL2_9SACH</name>
<feature type="domain" description="BD-FAE-like" evidence="4">
    <location>
        <begin position="41"/>
        <end position="133"/>
    </location>
</feature>
<dbReference type="UniPathway" id="UPA00333">
    <property type="reaction ID" value="UER00454"/>
</dbReference>
<dbReference type="GO" id="GO:0034354">
    <property type="term" value="P:'de novo' NAD+ biosynthetic process from L-tryptophan"/>
    <property type="evidence" value="ECO:0007669"/>
    <property type="project" value="UniProtKB-UniRule"/>
</dbReference>
<dbReference type="Gene3D" id="3.40.50.1820">
    <property type="entry name" value="alpha/beta hydrolase"/>
    <property type="match status" value="1"/>
</dbReference>
<comment type="function">
    <text evidence="3">Catalyzes the hydrolysis of N-formyl-L-kynurenine to L-kynurenine, the second step in the kynurenine pathway of tryptophan degradation. Kynurenine may be further oxidized to nicotinic acid, NAD(H) and NADP(H). Required for elimination of toxic metabolites.</text>
</comment>
<dbReference type="InterPro" id="IPR027519">
    <property type="entry name" value="KFase_ver/fungi-typ"/>
</dbReference>
<organism evidence="5 6">
    <name type="scientific">Lachancea dasiensis</name>
    <dbReference type="NCBI Taxonomy" id="1072105"/>
    <lineage>
        <taxon>Eukaryota</taxon>
        <taxon>Fungi</taxon>
        <taxon>Dikarya</taxon>
        <taxon>Ascomycota</taxon>
        <taxon>Saccharomycotina</taxon>
        <taxon>Saccharomycetes</taxon>
        <taxon>Saccharomycetales</taxon>
        <taxon>Saccharomycetaceae</taxon>
        <taxon>Lachancea</taxon>
    </lineage>
</organism>
<dbReference type="AlphaFoldDB" id="A0A1G4JVL2"/>
<evidence type="ECO:0000313" key="6">
    <source>
        <dbReference type="Proteomes" id="UP000190274"/>
    </source>
</evidence>
<dbReference type="InterPro" id="IPR049492">
    <property type="entry name" value="BD-FAE-like_dom"/>
</dbReference>
<feature type="active site" evidence="3">
    <location>
        <position position="249"/>
    </location>
</feature>
<comment type="pathway">
    <text evidence="3">Amino-acid degradation; L-tryptophan degradation via kynurenine pathway; L-kynurenine from L-tryptophan: step 2/2.</text>
</comment>
<dbReference type="PANTHER" id="PTHR48081">
    <property type="entry name" value="AB HYDROLASE SUPERFAMILY PROTEIN C4A8.06C"/>
    <property type="match status" value="1"/>
</dbReference>
<dbReference type="EMBL" id="LT598457">
    <property type="protein sequence ID" value="SCU95090.1"/>
    <property type="molecule type" value="Genomic_DNA"/>
</dbReference>
<keyword evidence="6" id="KW-1185">Reference proteome</keyword>
<keyword evidence="1 3" id="KW-0378">Hydrolase</keyword>
<proteinExistence type="inferred from homology"/>
<dbReference type="Proteomes" id="UP000190274">
    <property type="component" value="Chromosome G"/>
</dbReference>
<dbReference type="PANTHER" id="PTHR48081:SF33">
    <property type="entry name" value="KYNURENINE FORMAMIDASE"/>
    <property type="match status" value="1"/>
</dbReference>
<dbReference type="OrthoDB" id="420264at2759"/>
<dbReference type="GO" id="GO:0004061">
    <property type="term" value="F:arylformamidase activity"/>
    <property type="evidence" value="ECO:0007669"/>
    <property type="project" value="UniProtKB-UniRule"/>
</dbReference>
<dbReference type="Pfam" id="PF20434">
    <property type="entry name" value="BD-FAE"/>
    <property type="match status" value="1"/>
</dbReference>
<evidence type="ECO:0000313" key="5">
    <source>
        <dbReference type="EMBL" id="SCU95090.1"/>
    </source>
</evidence>
<dbReference type="GO" id="GO:0019441">
    <property type="term" value="P:L-tryptophan catabolic process to kynurenine"/>
    <property type="evidence" value="ECO:0007669"/>
    <property type="project" value="UniProtKB-UniRule"/>
</dbReference>
<evidence type="ECO:0000256" key="2">
    <source>
        <dbReference type="ARBA" id="ARBA00023079"/>
    </source>
</evidence>
<dbReference type="SUPFAM" id="SSF53474">
    <property type="entry name" value="alpha/beta-Hydrolases"/>
    <property type="match status" value="1"/>
</dbReference>
<protein>
    <recommendedName>
        <fullName evidence="3">Kynurenine formamidase</fullName>
        <shortName evidence="3">KFA</shortName>
        <shortName evidence="3">KFase</shortName>
        <ecNumber evidence="3">3.5.1.9</ecNumber>
    </recommendedName>
    <alternativeName>
        <fullName evidence="3">Arylformamidase</fullName>
    </alternativeName>
    <alternativeName>
        <fullName evidence="3">N-formylkynurenine formamidase</fullName>
        <shortName evidence="3">FKF</shortName>
    </alternativeName>
</protein>
<evidence type="ECO:0000256" key="1">
    <source>
        <dbReference type="ARBA" id="ARBA00022801"/>
    </source>
</evidence>
<evidence type="ECO:0000256" key="3">
    <source>
        <dbReference type="HAMAP-Rule" id="MF_03014"/>
    </source>
</evidence>
<gene>
    <name evidence="3" type="primary">BNA7</name>
    <name evidence="5" type="ORF">LADA_0G13388G</name>
</gene>
<comment type="subunit">
    <text evidence="3">Homodimer.</text>
</comment>
<comment type="similarity">
    <text evidence="3">Belongs to the kynurenine formamidase family.</text>
</comment>
<keyword evidence="2 3" id="KW-0823">Tryptophan catabolism</keyword>
<dbReference type="InterPro" id="IPR029058">
    <property type="entry name" value="AB_hydrolase_fold"/>
</dbReference>
<comment type="domain">
    <text evidence="3">The main chain amide nitrogen atoms of the second glycine and its adjacent residue in the HGGXW motif define the oxyanion hole, and stabilize the oxyanion that forms during the nucleophilic attack by the catalytic serine during substrate cleavage.</text>
</comment>
<dbReference type="STRING" id="1266660.A0A1G4JVL2"/>
<feature type="active site" evidence="3">
    <location>
        <position position="217"/>
    </location>
</feature>
<dbReference type="GO" id="GO:0030307">
    <property type="term" value="P:positive regulation of cell growth"/>
    <property type="evidence" value="ECO:0007669"/>
    <property type="project" value="EnsemblFungi"/>
</dbReference>
<feature type="short sequence motif" description="HGGXW" evidence="3">
    <location>
        <begin position="51"/>
        <end position="55"/>
    </location>
</feature>
<sequence>MQPVEVIADVVEVRHRRLETNSNTFMAKFDQTATFHKSVAPGNHKAIVFIHGGAWIDPSNTPQDFEKLAKHLLALTHSQPTFSLYAIEYRLSPEVKHPVHIQDVAENIAELIKLEKIDELHILGHSVGATLAWQLLSMPLDNQVVNSLQLGHIRSILKQCFLVDGIFSLTELLLEYPTYDYFVFQAFNSTTEYDDPKSSSLDIPSDVELHILHSYRDELLSLRQSNYLCHVLQARHQPFQSYWTDMGKHNDVYESLTLAKYILCSMTRQVSKDK</sequence>